<evidence type="ECO:0000256" key="2">
    <source>
        <dbReference type="SAM" id="MobiDB-lite"/>
    </source>
</evidence>
<dbReference type="SUPFAM" id="SSF47473">
    <property type="entry name" value="EF-hand"/>
    <property type="match status" value="1"/>
</dbReference>
<dbReference type="GO" id="GO:0030003">
    <property type="term" value="P:intracellular monoatomic cation homeostasis"/>
    <property type="evidence" value="ECO:0007669"/>
    <property type="project" value="TreeGrafter"/>
</dbReference>
<dbReference type="GO" id="GO:0005509">
    <property type="term" value="F:calcium ion binding"/>
    <property type="evidence" value="ECO:0007669"/>
    <property type="project" value="InterPro"/>
</dbReference>
<accession>A0A835RDP7</accession>
<evidence type="ECO:0000256" key="1">
    <source>
        <dbReference type="ARBA" id="ARBA00022837"/>
    </source>
</evidence>
<sequence length="554" mass="62191">MASSNLLEEAKCILQHLNGTFRCCSIVSSSGHSKLSHDAETRFFYHLSERNHIDIDIKRESSKFFVSREELLDISLARSPGGLPYGISILDRPYGRSELLPLGVRGLSHCVRMSSTATAKQPVISGEEHVEHQELKQNKEASPEECDEAVEDLSTAKAKAKAKQLQETQKDDQSIIMKFWAKLLGIGPALRAIASMSREDWANKFRHWKNEFVSTMQHYWLGSKLLWADIRICSRLMLKLAGGKSLTRREKATLRDWLDLSLNHSVPSSLLILSRAFTVSGKLKPEEAVVATLSSLPDEVVDTVGTALPSEDSVSERRRKLEFLEMQEELIKEEEKVQKKEEKAKIEESGTSDEDLALKEMTEPTTRQALARAKTLDKKEQLCNISRALAVLASASSVSRERQEFLWLVNKEIELYNTMLEKEGREGEEEAKKAYIAARERTDHAAEMAAGDKVSAALVDRVDAMLQKLEKEIDDVDAKIGDRWKLLDRDRDGIVTPEEVAAAAMYLKDTLDKDGVQELITNLSKDKDGKILVEDIIKLGSRVDGINGDEAERT</sequence>
<reference evidence="4 5" key="1">
    <citation type="journal article" date="2020" name="Nat. Food">
        <title>A phased Vanilla planifolia genome enables genetic improvement of flavour and production.</title>
        <authorList>
            <person name="Hasing T."/>
            <person name="Tang H."/>
            <person name="Brym M."/>
            <person name="Khazi F."/>
            <person name="Huang T."/>
            <person name="Chambers A.H."/>
        </authorList>
    </citation>
    <scope>NUCLEOTIDE SEQUENCE [LARGE SCALE GENOMIC DNA]</scope>
    <source>
        <tissue evidence="4">Leaf</tissue>
    </source>
</reference>
<gene>
    <name evidence="4" type="ORF">HPP92_009129</name>
</gene>
<dbReference type="InterPro" id="IPR018247">
    <property type="entry name" value="EF_Hand_1_Ca_BS"/>
</dbReference>
<feature type="domain" description="EF-hand" evidence="3">
    <location>
        <begin position="475"/>
        <end position="510"/>
    </location>
</feature>
<evidence type="ECO:0000313" key="4">
    <source>
        <dbReference type="EMBL" id="KAG0487034.1"/>
    </source>
</evidence>
<dbReference type="InterPro" id="IPR044202">
    <property type="entry name" value="LETM1/MDM38-like"/>
</dbReference>
<organism evidence="4 5">
    <name type="scientific">Vanilla planifolia</name>
    <name type="common">Vanilla</name>
    <dbReference type="NCBI Taxonomy" id="51239"/>
    <lineage>
        <taxon>Eukaryota</taxon>
        <taxon>Viridiplantae</taxon>
        <taxon>Streptophyta</taxon>
        <taxon>Embryophyta</taxon>
        <taxon>Tracheophyta</taxon>
        <taxon>Spermatophyta</taxon>
        <taxon>Magnoliopsida</taxon>
        <taxon>Liliopsida</taxon>
        <taxon>Asparagales</taxon>
        <taxon>Orchidaceae</taxon>
        <taxon>Vanilloideae</taxon>
        <taxon>Vanilleae</taxon>
        <taxon>Vanilla</taxon>
    </lineage>
</organism>
<dbReference type="OrthoDB" id="275278at2759"/>
<dbReference type="AlphaFoldDB" id="A0A835RDP7"/>
<evidence type="ECO:0000259" key="3">
    <source>
        <dbReference type="PROSITE" id="PS50222"/>
    </source>
</evidence>
<dbReference type="PANTHER" id="PTHR14009:SF1">
    <property type="entry name" value="MITOCHONDRIAL PROTON_CALCIUM EXCHANGER PROTEIN"/>
    <property type="match status" value="1"/>
</dbReference>
<keyword evidence="1" id="KW-0106">Calcium</keyword>
<evidence type="ECO:0000313" key="5">
    <source>
        <dbReference type="Proteomes" id="UP000639772"/>
    </source>
</evidence>
<dbReference type="Gene3D" id="1.10.238.10">
    <property type="entry name" value="EF-hand"/>
    <property type="match status" value="1"/>
</dbReference>
<name>A0A835RDP7_VANPL</name>
<dbReference type="InterPro" id="IPR002048">
    <property type="entry name" value="EF_hand_dom"/>
</dbReference>
<proteinExistence type="predicted"/>
<feature type="region of interest" description="Disordered" evidence="2">
    <location>
        <begin position="335"/>
        <end position="365"/>
    </location>
</feature>
<comment type="caution">
    <text evidence="4">The sequence shown here is derived from an EMBL/GenBank/DDBJ whole genome shotgun (WGS) entry which is preliminary data.</text>
</comment>
<dbReference type="GO" id="GO:0005743">
    <property type="term" value="C:mitochondrial inner membrane"/>
    <property type="evidence" value="ECO:0007669"/>
    <property type="project" value="InterPro"/>
</dbReference>
<dbReference type="InterPro" id="IPR011992">
    <property type="entry name" value="EF-hand-dom_pair"/>
</dbReference>
<dbReference type="EMBL" id="JADCNM010000004">
    <property type="protein sequence ID" value="KAG0487034.1"/>
    <property type="molecule type" value="Genomic_DNA"/>
</dbReference>
<dbReference type="PROSITE" id="PS50222">
    <property type="entry name" value="EF_HAND_2"/>
    <property type="match status" value="1"/>
</dbReference>
<feature type="compositionally biased region" description="Basic and acidic residues" evidence="2">
    <location>
        <begin position="335"/>
        <end position="348"/>
    </location>
</feature>
<protein>
    <recommendedName>
        <fullName evidence="3">EF-hand domain-containing protein</fullName>
    </recommendedName>
</protein>
<dbReference type="PROSITE" id="PS00018">
    <property type="entry name" value="EF_HAND_1"/>
    <property type="match status" value="1"/>
</dbReference>
<dbReference type="PANTHER" id="PTHR14009">
    <property type="entry name" value="LEUCINE ZIPPER-EF-HAND CONTAINING TRANSMEMBRANE PROTEIN"/>
    <property type="match status" value="1"/>
</dbReference>
<dbReference type="Pfam" id="PF13499">
    <property type="entry name" value="EF-hand_7"/>
    <property type="match status" value="1"/>
</dbReference>
<dbReference type="Proteomes" id="UP000639772">
    <property type="component" value="Unassembled WGS sequence"/>
</dbReference>